<feature type="transmembrane region" description="Helical" evidence="1">
    <location>
        <begin position="134"/>
        <end position="154"/>
    </location>
</feature>
<dbReference type="AlphaFoldDB" id="A0A1H4DC83"/>
<feature type="transmembrane region" description="Helical" evidence="1">
    <location>
        <begin position="16"/>
        <end position="37"/>
    </location>
</feature>
<dbReference type="OrthoDB" id="2955631at2"/>
<dbReference type="InterPro" id="IPR018723">
    <property type="entry name" value="DUF2254_membrane"/>
</dbReference>
<protein>
    <submittedName>
        <fullName evidence="2">Uncharacterized membrane protein</fullName>
    </submittedName>
</protein>
<keyword evidence="1" id="KW-0472">Membrane</keyword>
<name>A0A1H4DC83_9FLAO</name>
<keyword evidence="3" id="KW-1185">Reference proteome</keyword>
<dbReference type="RefSeq" id="WP_091089769.1">
    <property type="nucleotide sequence ID" value="NZ_FNRD01000007.1"/>
</dbReference>
<sequence>MRENVLFAMNRLREKLWFRPLIFCMLSILGALIAQVADSTRLHELVPEINTESLETLLHTISSSMLVIAIFAVGSMISAFSAASNTATPRSFKLIIADDVSRNALSVFIGSFIYSIVATVALKNGYYGVAGNFTLFVFTLLFFALVILTFLRWVERISRLGRMGHTIKLVEDATAKAIKNRLASPTLNGIVINPNQEKGTAVYGEFTGYVQQIYLSKLQETAEKLDALITINAIPGSFSSIDRPLFYISLQKNTTTENDYNDLRKAFVIGDMRYFDEDPRFGLITLSEIASRALSPAINDPGTAIQIISSYVRLFSLWAEPLHSKKAEKKPYDRVAVPELTIEDLFEDAFRPLARDGAGNIEVMIRLQKAFNSVYAIDNSAIKIAAMHHSHQAYERAEIEMKFNGDLSLLKSESLFTKKT</sequence>
<keyword evidence="1" id="KW-1133">Transmembrane helix</keyword>
<dbReference type="STRING" id="150146.SAMN05443667_107158"/>
<dbReference type="Proteomes" id="UP000198951">
    <property type="component" value="Unassembled WGS sequence"/>
</dbReference>
<feature type="transmembrane region" description="Helical" evidence="1">
    <location>
        <begin position="104"/>
        <end position="122"/>
    </location>
</feature>
<evidence type="ECO:0000313" key="3">
    <source>
        <dbReference type="Proteomes" id="UP000198951"/>
    </source>
</evidence>
<dbReference type="Pfam" id="PF10011">
    <property type="entry name" value="DUF2254"/>
    <property type="match status" value="1"/>
</dbReference>
<proteinExistence type="predicted"/>
<evidence type="ECO:0000313" key="2">
    <source>
        <dbReference type="EMBL" id="SEA70227.1"/>
    </source>
</evidence>
<organism evidence="2 3">
    <name type="scientific">Flavobacterium gillisiae</name>
    <dbReference type="NCBI Taxonomy" id="150146"/>
    <lineage>
        <taxon>Bacteria</taxon>
        <taxon>Pseudomonadati</taxon>
        <taxon>Bacteroidota</taxon>
        <taxon>Flavobacteriia</taxon>
        <taxon>Flavobacteriales</taxon>
        <taxon>Flavobacteriaceae</taxon>
        <taxon>Flavobacterium</taxon>
    </lineage>
</organism>
<keyword evidence="1" id="KW-0812">Transmembrane</keyword>
<dbReference type="EMBL" id="FNRD01000007">
    <property type="protein sequence ID" value="SEA70227.1"/>
    <property type="molecule type" value="Genomic_DNA"/>
</dbReference>
<evidence type="ECO:0000256" key="1">
    <source>
        <dbReference type="SAM" id="Phobius"/>
    </source>
</evidence>
<feature type="transmembrane region" description="Helical" evidence="1">
    <location>
        <begin position="57"/>
        <end position="83"/>
    </location>
</feature>
<accession>A0A1H4DC83</accession>
<gene>
    <name evidence="2" type="ORF">SAMN05443667_107158</name>
</gene>
<reference evidence="3" key="1">
    <citation type="submission" date="2016-10" db="EMBL/GenBank/DDBJ databases">
        <authorList>
            <person name="Varghese N."/>
            <person name="Submissions S."/>
        </authorList>
    </citation>
    <scope>NUCLEOTIDE SEQUENCE [LARGE SCALE GENOMIC DNA]</scope>
    <source>
        <strain evidence="3">DSM 22376</strain>
    </source>
</reference>